<dbReference type="InterPro" id="IPR052337">
    <property type="entry name" value="SAT4-like"/>
</dbReference>
<feature type="compositionally biased region" description="Polar residues" evidence="6">
    <location>
        <begin position="302"/>
        <end position="325"/>
    </location>
</feature>
<dbReference type="PANTHER" id="PTHR33048">
    <property type="entry name" value="PTH11-LIKE INTEGRAL MEMBRANE PROTEIN (AFU_ORTHOLOGUE AFUA_5G11245)"/>
    <property type="match status" value="1"/>
</dbReference>
<dbReference type="GO" id="GO:0016020">
    <property type="term" value="C:membrane"/>
    <property type="evidence" value="ECO:0007669"/>
    <property type="project" value="UniProtKB-SubCell"/>
</dbReference>
<evidence type="ECO:0000256" key="7">
    <source>
        <dbReference type="SAM" id="Phobius"/>
    </source>
</evidence>
<keyword evidence="4 7" id="KW-0472">Membrane</keyword>
<dbReference type="Pfam" id="PF20684">
    <property type="entry name" value="Fung_rhodopsin"/>
    <property type="match status" value="1"/>
</dbReference>
<sequence length="366" mass="41290">MLSKRAHTDETRVPQVLTGNIVPLILSSIFVFARFYTKLFINRSWGNDDSMVAVSYVACLTLMVLDCASTIYGIGLHIDAQKSEWMISQGRLVYAQQLVYNFTLTTTKLSICLFYLRVFPDRTSRWLSIGTMIFILLYFIPIEIASIAQCIPVDANWDKSVKGAKCISTLPIFYCASILNIVVDVWLISIVLPRMWRLNLPKRQKIVLTLIASMGWLVVVAATVRFVLLAKAFQKATSDVSWSVVEPITWSAVECNVGLFCVSAPSIQPLLRKLFPSMMRLISNVTSRERSRQHRNYAKHTGQGTFRLSSNETNAPSTNQRTSRSFWRSDRVYGGRTENESEEHVLDATKHDIVATTTISTTTIPA</sequence>
<feature type="transmembrane region" description="Helical" evidence="7">
    <location>
        <begin position="171"/>
        <end position="194"/>
    </location>
</feature>
<protein>
    <recommendedName>
        <fullName evidence="8">Rhodopsin domain-containing protein</fullName>
    </recommendedName>
</protein>
<evidence type="ECO:0000256" key="1">
    <source>
        <dbReference type="ARBA" id="ARBA00004141"/>
    </source>
</evidence>
<keyword evidence="10" id="KW-1185">Reference proteome</keyword>
<feature type="transmembrane region" description="Helical" evidence="7">
    <location>
        <begin position="20"/>
        <end position="41"/>
    </location>
</feature>
<evidence type="ECO:0000313" key="10">
    <source>
        <dbReference type="Proteomes" id="UP000250140"/>
    </source>
</evidence>
<evidence type="ECO:0000256" key="6">
    <source>
        <dbReference type="SAM" id="MobiDB-lite"/>
    </source>
</evidence>
<feature type="transmembrane region" description="Helical" evidence="7">
    <location>
        <begin position="98"/>
        <end position="119"/>
    </location>
</feature>
<accession>A0A8E2ENR7</accession>
<keyword evidence="2 7" id="KW-0812">Transmembrane</keyword>
<proteinExistence type="inferred from homology"/>
<evidence type="ECO:0000256" key="4">
    <source>
        <dbReference type="ARBA" id="ARBA00023136"/>
    </source>
</evidence>
<dbReference type="OrthoDB" id="444631at2759"/>
<feature type="domain" description="Rhodopsin" evidence="8">
    <location>
        <begin position="33"/>
        <end position="273"/>
    </location>
</feature>
<dbReference type="AlphaFoldDB" id="A0A8E2ENR7"/>
<feature type="region of interest" description="Disordered" evidence="6">
    <location>
        <begin position="292"/>
        <end position="325"/>
    </location>
</feature>
<reference evidence="9 10" key="1">
    <citation type="journal article" date="2016" name="Nat. Commun.">
        <title>Ectomycorrhizal ecology is imprinted in the genome of the dominant symbiotic fungus Cenococcum geophilum.</title>
        <authorList>
            <consortium name="DOE Joint Genome Institute"/>
            <person name="Peter M."/>
            <person name="Kohler A."/>
            <person name="Ohm R.A."/>
            <person name="Kuo A."/>
            <person name="Krutzmann J."/>
            <person name="Morin E."/>
            <person name="Arend M."/>
            <person name="Barry K.W."/>
            <person name="Binder M."/>
            <person name="Choi C."/>
            <person name="Clum A."/>
            <person name="Copeland A."/>
            <person name="Grisel N."/>
            <person name="Haridas S."/>
            <person name="Kipfer T."/>
            <person name="LaButti K."/>
            <person name="Lindquist E."/>
            <person name="Lipzen A."/>
            <person name="Maire R."/>
            <person name="Meier B."/>
            <person name="Mihaltcheva S."/>
            <person name="Molinier V."/>
            <person name="Murat C."/>
            <person name="Poggeler S."/>
            <person name="Quandt C.A."/>
            <person name="Sperisen C."/>
            <person name="Tritt A."/>
            <person name="Tisserant E."/>
            <person name="Crous P.W."/>
            <person name="Henrissat B."/>
            <person name="Nehls U."/>
            <person name="Egli S."/>
            <person name="Spatafora J.W."/>
            <person name="Grigoriev I.V."/>
            <person name="Martin F.M."/>
        </authorList>
    </citation>
    <scope>NUCLEOTIDE SEQUENCE [LARGE SCALE GENOMIC DNA]</scope>
    <source>
        <strain evidence="9 10">CBS 207.34</strain>
    </source>
</reference>
<evidence type="ECO:0000259" key="8">
    <source>
        <dbReference type="Pfam" id="PF20684"/>
    </source>
</evidence>
<evidence type="ECO:0000313" key="9">
    <source>
        <dbReference type="EMBL" id="OCL02064.1"/>
    </source>
</evidence>
<dbReference type="Proteomes" id="UP000250140">
    <property type="component" value="Unassembled WGS sequence"/>
</dbReference>
<dbReference type="InterPro" id="IPR049326">
    <property type="entry name" value="Rhodopsin_dom_fungi"/>
</dbReference>
<evidence type="ECO:0000256" key="3">
    <source>
        <dbReference type="ARBA" id="ARBA00022989"/>
    </source>
</evidence>
<feature type="transmembrane region" description="Helical" evidence="7">
    <location>
        <begin position="206"/>
        <end position="228"/>
    </location>
</feature>
<feature type="transmembrane region" description="Helical" evidence="7">
    <location>
        <begin position="126"/>
        <end position="151"/>
    </location>
</feature>
<organism evidence="9 10">
    <name type="scientific">Glonium stellatum</name>
    <dbReference type="NCBI Taxonomy" id="574774"/>
    <lineage>
        <taxon>Eukaryota</taxon>
        <taxon>Fungi</taxon>
        <taxon>Dikarya</taxon>
        <taxon>Ascomycota</taxon>
        <taxon>Pezizomycotina</taxon>
        <taxon>Dothideomycetes</taxon>
        <taxon>Pleosporomycetidae</taxon>
        <taxon>Gloniales</taxon>
        <taxon>Gloniaceae</taxon>
        <taxon>Glonium</taxon>
    </lineage>
</organism>
<name>A0A8E2ENR7_9PEZI</name>
<evidence type="ECO:0000256" key="2">
    <source>
        <dbReference type="ARBA" id="ARBA00022692"/>
    </source>
</evidence>
<feature type="transmembrane region" description="Helical" evidence="7">
    <location>
        <begin position="53"/>
        <end position="78"/>
    </location>
</feature>
<comment type="similarity">
    <text evidence="5">Belongs to the SAT4 family.</text>
</comment>
<dbReference type="PANTHER" id="PTHR33048:SF47">
    <property type="entry name" value="INTEGRAL MEMBRANE PROTEIN-RELATED"/>
    <property type="match status" value="1"/>
</dbReference>
<evidence type="ECO:0000256" key="5">
    <source>
        <dbReference type="ARBA" id="ARBA00038359"/>
    </source>
</evidence>
<gene>
    <name evidence="9" type="ORF">AOQ84DRAFT_327981</name>
</gene>
<keyword evidence="3 7" id="KW-1133">Transmembrane helix</keyword>
<comment type="subcellular location">
    <subcellularLocation>
        <location evidence="1">Membrane</location>
        <topology evidence="1">Multi-pass membrane protein</topology>
    </subcellularLocation>
</comment>
<dbReference type="EMBL" id="KV751010">
    <property type="protein sequence ID" value="OCL02064.1"/>
    <property type="molecule type" value="Genomic_DNA"/>
</dbReference>